<dbReference type="InterPro" id="IPR008949">
    <property type="entry name" value="Isoprenoid_synthase_dom_sf"/>
</dbReference>
<comment type="caution">
    <text evidence="5">The sequence shown here is derived from an EMBL/GenBank/DDBJ whole genome shotgun (WGS) entry which is preliminary data.</text>
</comment>
<organism evidence="5 6">
    <name type="scientific">Cocos nucifera</name>
    <name type="common">Coconut palm</name>
    <dbReference type="NCBI Taxonomy" id="13894"/>
    <lineage>
        <taxon>Eukaryota</taxon>
        <taxon>Viridiplantae</taxon>
        <taxon>Streptophyta</taxon>
        <taxon>Embryophyta</taxon>
        <taxon>Tracheophyta</taxon>
        <taxon>Spermatophyta</taxon>
        <taxon>Magnoliopsida</taxon>
        <taxon>Liliopsida</taxon>
        <taxon>Arecaceae</taxon>
        <taxon>Arecoideae</taxon>
        <taxon>Cocoseae</taxon>
        <taxon>Attaleinae</taxon>
        <taxon>Cocos</taxon>
    </lineage>
</organism>
<reference evidence="5" key="1">
    <citation type="journal article" date="2017" name="Gigascience">
        <title>The genome draft of coconut (Cocos nucifera).</title>
        <authorList>
            <person name="Xiao Y."/>
            <person name="Xu P."/>
            <person name="Fan H."/>
            <person name="Baudouin L."/>
            <person name="Xia W."/>
            <person name="Bocs S."/>
            <person name="Xu J."/>
            <person name="Li Q."/>
            <person name="Guo A."/>
            <person name="Zhou L."/>
            <person name="Li J."/>
            <person name="Wu Y."/>
            <person name="Ma Z."/>
            <person name="Armero A."/>
            <person name="Issali A.E."/>
            <person name="Liu N."/>
            <person name="Peng M."/>
            <person name="Yang Y."/>
        </authorList>
    </citation>
    <scope>NUCLEOTIDE SEQUENCE</scope>
    <source>
        <tissue evidence="5">Spear leaf of Hainan Tall coconut</tissue>
    </source>
</reference>
<name>A0A8K0IB69_COCNU</name>
<keyword evidence="6" id="KW-1185">Reference proteome</keyword>
<dbReference type="Pfam" id="PF03936">
    <property type="entry name" value="Terpene_synth_C"/>
    <property type="match status" value="1"/>
</dbReference>
<gene>
    <name evidence="5" type="ORF">COCNU_06G009630</name>
</gene>
<dbReference type="OrthoDB" id="776249at2759"/>
<dbReference type="Gene3D" id="1.50.10.160">
    <property type="match status" value="1"/>
</dbReference>
<dbReference type="InterPro" id="IPR005630">
    <property type="entry name" value="Terpene_synthase_metal-bd"/>
</dbReference>
<comment type="cofactor">
    <cofactor evidence="1">
        <name>Mg(2+)</name>
        <dbReference type="ChEBI" id="CHEBI:18420"/>
    </cofactor>
</comment>
<dbReference type="InterPro" id="IPR050148">
    <property type="entry name" value="Terpene_synthase-like"/>
</dbReference>
<dbReference type="InterPro" id="IPR036965">
    <property type="entry name" value="Terpene_synth_N_sf"/>
</dbReference>
<protein>
    <submittedName>
        <fullName evidence="5">Putative S-linalool synthase-like</fullName>
    </submittedName>
</protein>
<accession>A0A8K0IB69</accession>
<dbReference type="Gene3D" id="1.10.600.10">
    <property type="entry name" value="Farnesyl Diphosphate Synthase"/>
    <property type="match status" value="2"/>
</dbReference>
<evidence type="ECO:0000256" key="2">
    <source>
        <dbReference type="ARBA" id="ARBA00022723"/>
    </source>
</evidence>
<keyword evidence="3" id="KW-0460">Magnesium</keyword>
<keyword evidence="2" id="KW-0479">Metal-binding</keyword>
<dbReference type="GO" id="GO:0000287">
    <property type="term" value="F:magnesium ion binding"/>
    <property type="evidence" value="ECO:0007669"/>
    <property type="project" value="InterPro"/>
</dbReference>
<evidence type="ECO:0000256" key="3">
    <source>
        <dbReference type="ARBA" id="ARBA00022842"/>
    </source>
</evidence>
<dbReference type="SUPFAM" id="SSF48239">
    <property type="entry name" value="Terpenoid cyclases/Protein prenyltransferases"/>
    <property type="match status" value="1"/>
</dbReference>
<sequence>MLELAKDKGLKVFPQGYTKAVEDVFNEREKIFKTKETSCGGHHLPLPLYLEALPAIYQGKHEDILKHKREDGSLFHSPSATACAFMITGDGDCKQYLEAMVQRCGHGENFCWFMRDKQMLLHMEKNYQDFLEAMYAVYRATHLMFLGEPELENAKIFSKKILQKGLPGEDLKDSTSALSDLQKEIEHELKHPWLARMDHLEHRMYIERSKGYNLWIGRSSSCRLTCPDDIILLATKTFMTRQSVYRTELNELKRWSRDTGLANMGFGREKTTYCYFVATTPVSHPLDSEARKIVAKCAILVTVADDFFDEHGSLDELQRLNEAVQRWEGEGLSGHGRVIFDALDDLVCDVALKIFNQQGYDRKTLLQDIREMKDGKLNMVPLYMKENPGASIEDSIACIKKELETHKMHLLEIIMTDGYREVPKEWKLLHLCALKGFQMLFNNFNAFDSPTALLQNINMAIYEPLVMRKKNH</sequence>
<dbReference type="GO" id="GO:0016102">
    <property type="term" value="P:diterpenoid biosynthetic process"/>
    <property type="evidence" value="ECO:0007669"/>
    <property type="project" value="TreeGrafter"/>
</dbReference>
<dbReference type="AlphaFoldDB" id="A0A8K0IB69"/>
<dbReference type="Gene3D" id="1.50.10.130">
    <property type="entry name" value="Terpene synthase, N-terminal domain"/>
    <property type="match status" value="1"/>
</dbReference>
<dbReference type="PANTHER" id="PTHR31739:SF25">
    <property type="entry name" value="(E,E)-GERANYLLINALOOL SYNTHASE"/>
    <property type="match status" value="1"/>
</dbReference>
<evidence type="ECO:0000259" key="4">
    <source>
        <dbReference type="Pfam" id="PF03936"/>
    </source>
</evidence>
<evidence type="ECO:0000313" key="5">
    <source>
        <dbReference type="EMBL" id="KAG1347134.1"/>
    </source>
</evidence>
<reference evidence="5" key="2">
    <citation type="submission" date="2019-07" db="EMBL/GenBank/DDBJ databases">
        <authorList>
            <person name="Yang Y."/>
            <person name="Bocs S."/>
            <person name="Baudouin L."/>
        </authorList>
    </citation>
    <scope>NUCLEOTIDE SEQUENCE</scope>
    <source>
        <tissue evidence="5">Spear leaf of Hainan Tall coconut</tissue>
    </source>
</reference>
<dbReference type="GO" id="GO:0010333">
    <property type="term" value="F:terpene synthase activity"/>
    <property type="evidence" value="ECO:0007669"/>
    <property type="project" value="InterPro"/>
</dbReference>
<proteinExistence type="predicted"/>
<dbReference type="SUPFAM" id="SSF48576">
    <property type="entry name" value="Terpenoid synthases"/>
    <property type="match status" value="1"/>
</dbReference>
<dbReference type="InterPro" id="IPR008930">
    <property type="entry name" value="Terpenoid_cyclase/PrenylTrfase"/>
</dbReference>
<dbReference type="Proteomes" id="UP000797356">
    <property type="component" value="Chromosome 6"/>
</dbReference>
<dbReference type="PANTHER" id="PTHR31739">
    <property type="entry name" value="ENT-COPALYL DIPHOSPHATE SYNTHASE, CHLOROPLASTIC"/>
    <property type="match status" value="1"/>
</dbReference>
<evidence type="ECO:0000256" key="1">
    <source>
        <dbReference type="ARBA" id="ARBA00001946"/>
    </source>
</evidence>
<evidence type="ECO:0000313" key="6">
    <source>
        <dbReference type="Proteomes" id="UP000797356"/>
    </source>
</evidence>
<feature type="domain" description="Terpene synthase metal-binding" evidence="4">
    <location>
        <begin position="258"/>
        <end position="362"/>
    </location>
</feature>
<dbReference type="EMBL" id="CM017877">
    <property type="protein sequence ID" value="KAG1347134.1"/>
    <property type="molecule type" value="Genomic_DNA"/>
</dbReference>